<feature type="region of interest" description="Disordered" evidence="1">
    <location>
        <begin position="234"/>
        <end position="297"/>
    </location>
</feature>
<sequence>MPSQTPRNPQMDPIEILRFNPKARRLWIEFVKLSADVAIIDDNLAFVDEEVHRIAAKNGIKEPFVQKEIPRSVPKPKNPIAALKSQVEGHLGVKAAQRREEARLRAEKDREEEAAFGGWPLTLPPQFAIDTNGHAYVVPGTEIRNKPTEADVQQFYDADFPPAMFGGNKHVETGPNGDDFLMSGALPVFDFDFDFPRPPFSQDVAPKIVASLPKHTVAECQPALKENIRPGCKRARVEDAEEEPIGTAARGHIGKKRRASPVKKTATPAPPSRSNRSSARRRSDSVNSQSPRKRNNHGLALDAFINGDFSNPVHTSSLHNPSLPHYPDSPIQHHAQAICGSDGWMGHPGAYGMSGQSMLVPAQGARFTPEAQDAEVLHPPAPQEIPEEVIDPLLFFQESDSLQASVSENPLVSALGGVATADYPADAITAQLLEETEAMVAAEALTALHSDGWAARDC</sequence>
<evidence type="ECO:0000256" key="1">
    <source>
        <dbReference type="SAM" id="MobiDB-lite"/>
    </source>
</evidence>
<feature type="compositionally biased region" description="Basic residues" evidence="1">
    <location>
        <begin position="252"/>
        <end position="261"/>
    </location>
</feature>
<evidence type="ECO:0000313" key="3">
    <source>
        <dbReference type="Proteomes" id="UP000275078"/>
    </source>
</evidence>
<dbReference type="Proteomes" id="UP000275078">
    <property type="component" value="Unassembled WGS sequence"/>
</dbReference>
<proteinExistence type="predicted"/>
<reference evidence="2 3" key="1">
    <citation type="journal article" date="2018" name="Nat. Ecol. Evol.">
        <title>Pezizomycetes genomes reveal the molecular basis of ectomycorrhizal truffle lifestyle.</title>
        <authorList>
            <person name="Murat C."/>
            <person name="Payen T."/>
            <person name="Noel B."/>
            <person name="Kuo A."/>
            <person name="Morin E."/>
            <person name="Chen J."/>
            <person name="Kohler A."/>
            <person name="Krizsan K."/>
            <person name="Balestrini R."/>
            <person name="Da Silva C."/>
            <person name="Montanini B."/>
            <person name="Hainaut M."/>
            <person name="Levati E."/>
            <person name="Barry K.W."/>
            <person name="Belfiori B."/>
            <person name="Cichocki N."/>
            <person name="Clum A."/>
            <person name="Dockter R.B."/>
            <person name="Fauchery L."/>
            <person name="Guy J."/>
            <person name="Iotti M."/>
            <person name="Le Tacon F."/>
            <person name="Lindquist E.A."/>
            <person name="Lipzen A."/>
            <person name="Malagnac F."/>
            <person name="Mello A."/>
            <person name="Molinier V."/>
            <person name="Miyauchi S."/>
            <person name="Poulain J."/>
            <person name="Riccioni C."/>
            <person name="Rubini A."/>
            <person name="Sitrit Y."/>
            <person name="Splivallo R."/>
            <person name="Traeger S."/>
            <person name="Wang M."/>
            <person name="Zifcakova L."/>
            <person name="Wipf D."/>
            <person name="Zambonelli A."/>
            <person name="Paolocci F."/>
            <person name="Nowrousian M."/>
            <person name="Ottonello S."/>
            <person name="Baldrian P."/>
            <person name="Spatafora J.W."/>
            <person name="Henrissat B."/>
            <person name="Nagy L.G."/>
            <person name="Aury J.M."/>
            <person name="Wincker P."/>
            <person name="Grigoriev I.V."/>
            <person name="Bonfante P."/>
            <person name="Martin F.M."/>
        </authorList>
    </citation>
    <scope>NUCLEOTIDE SEQUENCE [LARGE SCALE GENOMIC DNA]</scope>
    <source>
        <strain evidence="2 3">RN42</strain>
    </source>
</reference>
<accession>A0A3N4INR6</accession>
<dbReference type="AlphaFoldDB" id="A0A3N4INR6"/>
<protein>
    <submittedName>
        <fullName evidence="2">Uncharacterized protein</fullName>
    </submittedName>
</protein>
<evidence type="ECO:0000313" key="2">
    <source>
        <dbReference type="EMBL" id="RPA83234.1"/>
    </source>
</evidence>
<dbReference type="EMBL" id="ML119666">
    <property type="protein sequence ID" value="RPA83234.1"/>
    <property type="molecule type" value="Genomic_DNA"/>
</dbReference>
<organism evidence="2 3">
    <name type="scientific">Ascobolus immersus RN42</name>
    <dbReference type="NCBI Taxonomy" id="1160509"/>
    <lineage>
        <taxon>Eukaryota</taxon>
        <taxon>Fungi</taxon>
        <taxon>Dikarya</taxon>
        <taxon>Ascomycota</taxon>
        <taxon>Pezizomycotina</taxon>
        <taxon>Pezizomycetes</taxon>
        <taxon>Pezizales</taxon>
        <taxon>Ascobolaceae</taxon>
        <taxon>Ascobolus</taxon>
    </lineage>
</organism>
<gene>
    <name evidence="2" type="ORF">BJ508DRAFT_304967</name>
</gene>
<name>A0A3N4INR6_ASCIM</name>
<keyword evidence="3" id="KW-1185">Reference proteome</keyword>